<dbReference type="CDD" id="cd00054">
    <property type="entry name" value="EGF_CA"/>
    <property type="match status" value="1"/>
</dbReference>
<evidence type="ECO:0000256" key="7">
    <source>
        <dbReference type="ARBA" id="ARBA00023157"/>
    </source>
</evidence>
<dbReference type="SUPFAM" id="SSF49854">
    <property type="entry name" value="Spermadhesin, CUB domain"/>
    <property type="match status" value="1"/>
</dbReference>
<keyword evidence="3 9" id="KW-0479">Metal-binding</keyword>
<dbReference type="Pfam" id="PF01400">
    <property type="entry name" value="Astacin"/>
    <property type="match status" value="1"/>
</dbReference>
<feature type="active site" evidence="9">
    <location>
        <position position="107"/>
    </location>
</feature>
<comment type="cofactor">
    <cofactor evidence="9 10">
        <name>Zn(2+)</name>
        <dbReference type="ChEBI" id="CHEBI:29105"/>
    </cofactor>
    <text evidence="9 10">Binds 1 zinc ion per subunit.</text>
</comment>
<evidence type="ECO:0000256" key="2">
    <source>
        <dbReference type="ARBA" id="ARBA00022670"/>
    </source>
</evidence>
<evidence type="ECO:0000256" key="4">
    <source>
        <dbReference type="ARBA" id="ARBA00022801"/>
    </source>
</evidence>
<name>A0A0K0FB31_STRVS</name>
<feature type="domain" description="EGF-like" evidence="11">
    <location>
        <begin position="205"/>
        <end position="247"/>
    </location>
</feature>
<feature type="binding site" evidence="9">
    <location>
        <position position="106"/>
    </location>
    <ligand>
        <name>Zn(2+)</name>
        <dbReference type="ChEBI" id="CHEBI:29105"/>
        <note>catalytic</note>
    </ligand>
</feature>
<keyword evidence="5 9" id="KW-0862">Zinc</keyword>
<dbReference type="InterPro" id="IPR001506">
    <property type="entry name" value="Peptidase_M12A"/>
</dbReference>
<dbReference type="Gene3D" id="3.40.390.10">
    <property type="entry name" value="Collagenase (Catalytic Domain)"/>
    <property type="match status" value="1"/>
</dbReference>
<dbReference type="GO" id="GO:0006508">
    <property type="term" value="P:proteolysis"/>
    <property type="evidence" value="ECO:0007669"/>
    <property type="project" value="UniProtKB-KW"/>
</dbReference>
<evidence type="ECO:0000313" key="14">
    <source>
        <dbReference type="WBParaSite" id="SVE_0603700.1"/>
    </source>
</evidence>
<dbReference type="AlphaFoldDB" id="A0A0K0FB31"/>
<sequence length="364" mass="42463">MFIYNDSNTIYKRDIFAYDKRLWRFPIRYKIGRELNNDIIKEALKEIEKNTCLTFQEYNSLNTDTEGIFFEKSMFCSSYVGLAEVNKSQTVNLTYFCTQNKGKVLHEVGHALGLLHEQCRTDRDKFVTVDFSNIISGEEVNFEIPEGPYSNYSTYYDYGSITHYNPYDFARNSWKKVLSSKLHEEYNKMMGQRSYMTFNDYKQINLLYCSKRNKAKEEVECLNGGYIDYKNSSRCICPFGYTGDSCSEIMKSDTRCNTTTFNATNKIFYHWIAGPYKCFFHIKASEGKKIELGIYQSSSPYRDICTQDISHQVKHFKDKGTTGLLLCSWRNNVINITSESNTVLLFFNGDKNNAHIQFGFKEVN</sequence>
<evidence type="ECO:0000259" key="12">
    <source>
        <dbReference type="PROSITE" id="PS51864"/>
    </source>
</evidence>
<evidence type="ECO:0000313" key="13">
    <source>
        <dbReference type="Proteomes" id="UP000035680"/>
    </source>
</evidence>
<reference evidence="13" key="1">
    <citation type="submission" date="2014-07" db="EMBL/GenBank/DDBJ databases">
        <authorList>
            <person name="Martin A.A"/>
            <person name="De Silva N."/>
        </authorList>
    </citation>
    <scope>NUCLEOTIDE SEQUENCE</scope>
</reference>
<evidence type="ECO:0000256" key="8">
    <source>
        <dbReference type="PROSITE-ProRule" id="PRU00076"/>
    </source>
</evidence>
<evidence type="ECO:0000259" key="11">
    <source>
        <dbReference type="PROSITE" id="PS50026"/>
    </source>
</evidence>
<dbReference type="EC" id="3.4.24.-" evidence="10"/>
<feature type="binding site" evidence="9">
    <location>
        <position position="116"/>
    </location>
    <ligand>
        <name>Zn(2+)</name>
        <dbReference type="ChEBI" id="CHEBI:29105"/>
        <note>catalytic</note>
    </ligand>
</feature>
<dbReference type="PRINTS" id="PR00480">
    <property type="entry name" value="ASTACIN"/>
</dbReference>
<dbReference type="SMART" id="SM00235">
    <property type="entry name" value="ZnMc"/>
    <property type="match status" value="1"/>
</dbReference>
<feature type="disulfide bond" evidence="8">
    <location>
        <begin position="237"/>
        <end position="246"/>
    </location>
</feature>
<dbReference type="PROSITE" id="PS00022">
    <property type="entry name" value="EGF_1"/>
    <property type="match status" value="1"/>
</dbReference>
<keyword evidence="7 8" id="KW-1015">Disulfide bond</keyword>
<evidence type="ECO:0000256" key="5">
    <source>
        <dbReference type="ARBA" id="ARBA00022833"/>
    </source>
</evidence>
<dbReference type="InterPro" id="IPR035914">
    <property type="entry name" value="Sperma_CUB_dom_sf"/>
</dbReference>
<keyword evidence="2 9" id="KW-0645">Protease</keyword>
<dbReference type="Proteomes" id="UP000035680">
    <property type="component" value="Unassembled WGS sequence"/>
</dbReference>
<dbReference type="PANTHER" id="PTHR10127">
    <property type="entry name" value="DISCOIDIN, CUB, EGF, LAMININ , AND ZINC METALLOPROTEASE DOMAIN CONTAINING"/>
    <property type="match status" value="1"/>
</dbReference>
<dbReference type="WBParaSite" id="SVE_0603700.1">
    <property type="protein sequence ID" value="SVE_0603700.1"/>
    <property type="gene ID" value="SVE_0603700"/>
</dbReference>
<dbReference type="InterPro" id="IPR006026">
    <property type="entry name" value="Peptidase_Metallo"/>
</dbReference>
<dbReference type="PROSITE" id="PS50026">
    <property type="entry name" value="EGF_3"/>
    <property type="match status" value="1"/>
</dbReference>
<dbReference type="InterPro" id="IPR024079">
    <property type="entry name" value="MetalloPept_cat_dom_sf"/>
</dbReference>
<dbReference type="GO" id="GO:0004222">
    <property type="term" value="F:metalloendopeptidase activity"/>
    <property type="evidence" value="ECO:0007669"/>
    <property type="project" value="UniProtKB-UniRule"/>
</dbReference>
<dbReference type="SUPFAM" id="SSF55486">
    <property type="entry name" value="Metalloproteases ('zincins'), catalytic domain"/>
    <property type="match status" value="1"/>
</dbReference>
<evidence type="ECO:0000256" key="1">
    <source>
        <dbReference type="ARBA" id="ARBA00022536"/>
    </source>
</evidence>
<dbReference type="PROSITE" id="PS51864">
    <property type="entry name" value="ASTACIN"/>
    <property type="match status" value="1"/>
</dbReference>
<comment type="caution">
    <text evidence="8">Lacks conserved residue(s) required for the propagation of feature annotation.</text>
</comment>
<dbReference type="PROSITE" id="PS01186">
    <property type="entry name" value="EGF_2"/>
    <property type="match status" value="1"/>
</dbReference>
<dbReference type="SUPFAM" id="SSF57196">
    <property type="entry name" value="EGF/Laminin"/>
    <property type="match status" value="1"/>
</dbReference>
<keyword evidence="1 8" id="KW-0245">EGF-like domain</keyword>
<keyword evidence="6 9" id="KW-0482">Metalloprotease</keyword>
<feature type="domain" description="Peptidase M12A" evidence="12">
    <location>
        <begin position="8"/>
        <end position="210"/>
    </location>
</feature>
<reference evidence="14" key="2">
    <citation type="submission" date="2015-08" db="UniProtKB">
        <authorList>
            <consortium name="WormBaseParasite"/>
        </authorList>
    </citation>
    <scope>IDENTIFICATION</scope>
</reference>
<organism evidence="13 14">
    <name type="scientific">Strongyloides venezuelensis</name>
    <name type="common">Threadworm</name>
    <dbReference type="NCBI Taxonomy" id="75913"/>
    <lineage>
        <taxon>Eukaryota</taxon>
        <taxon>Metazoa</taxon>
        <taxon>Ecdysozoa</taxon>
        <taxon>Nematoda</taxon>
        <taxon>Chromadorea</taxon>
        <taxon>Rhabditida</taxon>
        <taxon>Tylenchina</taxon>
        <taxon>Panagrolaimomorpha</taxon>
        <taxon>Strongyloidoidea</taxon>
        <taxon>Strongyloididae</taxon>
        <taxon>Strongyloides</taxon>
    </lineage>
</organism>
<keyword evidence="4 9" id="KW-0378">Hydrolase</keyword>
<dbReference type="PANTHER" id="PTHR10127:SF780">
    <property type="entry name" value="METALLOENDOPEPTIDASE"/>
    <property type="match status" value="1"/>
</dbReference>
<dbReference type="GO" id="GO:0008270">
    <property type="term" value="F:zinc ion binding"/>
    <property type="evidence" value="ECO:0007669"/>
    <property type="project" value="UniProtKB-UniRule"/>
</dbReference>
<keyword evidence="13" id="KW-1185">Reference proteome</keyword>
<accession>A0A0K0FB31</accession>
<feature type="binding site" evidence="9">
    <location>
        <position position="110"/>
    </location>
    <ligand>
        <name>Zn(2+)</name>
        <dbReference type="ChEBI" id="CHEBI:29105"/>
        <note>catalytic</note>
    </ligand>
</feature>
<proteinExistence type="predicted"/>
<evidence type="ECO:0000256" key="9">
    <source>
        <dbReference type="PROSITE-ProRule" id="PRU01211"/>
    </source>
</evidence>
<evidence type="ECO:0000256" key="3">
    <source>
        <dbReference type="ARBA" id="ARBA00022723"/>
    </source>
</evidence>
<dbReference type="Gene3D" id="2.10.25.10">
    <property type="entry name" value="Laminin"/>
    <property type="match status" value="1"/>
</dbReference>
<evidence type="ECO:0000256" key="10">
    <source>
        <dbReference type="RuleBase" id="RU361183"/>
    </source>
</evidence>
<protein>
    <recommendedName>
        <fullName evidence="10">Metalloendopeptidase</fullName>
        <ecNumber evidence="10">3.4.24.-</ecNumber>
    </recommendedName>
</protein>
<evidence type="ECO:0000256" key="6">
    <source>
        <dbReference type="ARBA" id="ARBA00023049"/>
    </source>
</evidence>
<dbReference type="InterPro" id="IPR000742">
    <property type="entry name" value="EGF"/>
</dbReference>